<evidence type="ECO:0000313" key="12">
    <source>
        <dbReference type="Proteomes" id="UP000190961"/>
    </source>
</evidence>
<dbReference type="Gene3D" id="3.30.1120.80">
    <property type="match status" value="1"/>
</dbReference>
<protein>
    <submittedName>
        <fullName evidence="11">Phosphoglycerol transferase MdoB</fullName>
    </submittedName>
</protein>
<dbReference type="InterPro" id="IPR000917">
    <property type="entry name" value="Sulfatase_N"/>
</dbReference>
<keyword evidence="11" id="KW-0808">Transferase</keyword>
<dbReference type="GO" id="GO:0016740">
    <property type="term" value="F:transferase activity"/>
    <property type="evidence" value="ECO:0007669"/>
    <property type="project" value="UniProtKB-KW"/>
</dbReference>
<feature type="binding site" evidence="7">
    <location>
        <position position="453"/>
    </location>
    <ligand>
        <name>substrate</name>
    </ligand>
</feature>
<evidence type="ECO:0000256" key="9">
    <source>
        <dbReference type="SAM" id="Phobius"/>
    </source>
</evidence>
<keyword evidence="5 9" id="KW-0472">Membrane</keyword>
<dbReference type="PANTHER" id="PTHR47371">
    <property type="entry name" value="LIPOTEICHOIC ACID SYNTHASE"/>
    <property type="match status" value="1"/>
</dbReference>
<dbReference type="InterPro" id="IPR050448">
    <property type="entry name" value="OpgB/LTA_synthase_biosynth"/>
</dbReference>
<evidence type="ECO:0000259" key="10">
    <source>
        <dbReference type="Pfam" id="PF00884"/>
    </source>
</evidence>
<feature type="transmembrane region" description="Helical" evidence="9">
    <location>
        <begin position="96"/>
        <end position="120"/>
    </location>
</feature>
<evidence type="ECO:0000256" key="8">
    <source>
        <dbReference type="PIRSR" id="PIRSR005091-3"/>
    </source>
</evidence>
<feature type="transmembrane region" description="Helical" evidence="9">
    <location>
        <begin position="189"/>
        <end position="205"/>
    </location>
</feature>
<dbReference type="PANTHER" id="PTHR47371:SF3">
    <property type="entry name" value="PHOSPHOGLYCEROL TRANSFERASE I"/>
    <property type="match status" value="1"/>
</dbReference>
<dbReference type="PIRSF" id="PIRSF005091">
    <property type="entry name" value="Mmb_sulf_HI1246"/>
    <property type="match status" value="1"/>
</dbReference>
<keyword evidence="7" id="KW-0464">Manganese</keyword>
<feature type="binding site" evidence="8">
    <location>
        <position position="505"/>
    </location>
    <ligand>
        <name>Mn(2+)</name>
        <dbReference type="ChEBI" id="CHEBI:29035"/>
    </ligand>
</feature>
<dbReference type="GO" id="GO:0005886">
    <property type="term" value="C:plasma membrane"/>
    <property type="evidence" value="ECO:0007669"/>
    <property type="project" value="UniProtKB-SubCell"/>
</dbReference>
<feature type="binding site" evidence="8">
    <location>
        <position position="335"/>
    </location>
    <ligand>
        <name>Mn(2+)</name>
        <dbReference type="ChEBI" id="CHEBI:29035"/>
    </ligand>
</feature>
<feature type="binding site" evidence="8">
    <location>
        <position position="506"/>
    </location>
    <ligand>
        <name>Mn(2+)</name>
        <dbReference type="ChEBI" id="CHEBI:29035"/>
    </ligand>
</feature>
<evidence type="ECO:0000256" key="6">
    <source>
        <dbReference type="PIRSR" id="PIRSR005091-1"/>
    </source>
</evidence>
<dbReference type="EMBL" id="FUZU01000003">
    <property type="protein sequence ID" value="SKC84129.1"/>
    <property type="molecule type" value="Genomic_DNA"/>
</dbReference>
<dbReference type="OrthoDB" id="9777768at2"/>
<evidence type="ECO:0000256" key="7">
    <source>
        <dbReference type="PIRSR" id="PIRSR005091-2"/>
    </source>
</evidence>
<evidence type="ECO:0000256" key="3">
    <source>
        <dbReference type="ARBA" id="ARBA00022692"/>
    </source>
</evidence>
<feature type="active site" evidence="6">
    <location>
        <position position="335"/>
    </location>
</feature>
<dbReference type="CDD" id="cd16015">
    <property type="entry name" value="LTA_synthase"/>
    <property type="match status" value="1"/>
</dbReference>
<dbReference type="Gene3D" id="3.40.720.10">
    <property type="entry name" value="Alkaline Phosphatase, subunit A"/>
    <property type="match status" value="1"/>
</dbReference>
<organism evidence="11 12">
    <name type="scientific">Ohtaekwangia koreensis</name>
    <dbReference type="NCBI Taxonomy" id="688867"/>
    <lineage>
        <taxon>Bacteria</taxon>
        <taxon>Pseudomonadati</taxon>
        <taxon>Bacteroidota</taxon>
        <taxon>Cytophagia</taxon>
        <taxon>Cytophagales</taxon>
        <taxon>Fulvivirgaceae</taxon>
        <taxon>Ohtaekwangia</taxon>
    </lineage>
</organism>
<feature type="transmembrane region" description="Helical" evidence="9">
    <location>
        <begin position="151"/>
        <end position="169"/>
    </location>
</feature>
<keyword evidence="7" id="KW-0479">Metal-binding</keyword>
<evidence type="ECO:0000256" key="5">
    <source>
        <dbReference type="ARBA" id="ARBA00023136"/>
    </source>
</evidence>
<gene>
    <name evidence="11" type="ORF">SAMN05660236_4678</name>
</gene>
<dbReference type="SUPFAM" id="SSF53649">
    <property type="entry name" value="Alkaline phosphatase-like"/>
    <property type="match status" value="1"/>
</dbReference>
<dbReference type="Pfam" id="PF00884">
    <property type="entry name" value="Sulfatase"/>
    <property type="match status" value="1"/>
</dbReference>
<keyword evidence="2" id="KW-1003">Cell membrane</keyword>
<dbReference type="InterPro" id="IPR012160">
    <property type="entry name" value="LtaS-like"/>
</dbReference>
<accession>A0A1T5M8F5</accession>
<evidence type="ECO:0000256" key="4">
    <source>
        <dbReference type="ARBA" id="ARBA00022989"/>
    </source>
</evidence>
<proteinExistence type="predicted"/>
<comment type="subcellular location">
    <subcellularLocation>
        <location evidence="1">Cell membrane</location>
        <topology evidence="1">Multi-pass membrane protein</topology>
    </subcellularLocation>
</comment>
<evidence type="ECO:0000256" key="2">
    <source>
        <dbReference type="ARBA" id="ARBA00022475"/>
    </source>
</evidence>
<dbReference type="InterPro" id="IPR017850">
    <property type="entry name" value="Alkaline_phosphatase_core_sf"/>
</dbReference>
<evidence type="ECO:0000256" key="1">
    <source>
        <dbReference type="ARBA" id="ARBA00004651"/>
    </source>
</evidence>
<feature type="transmembrane region" description="Helical" evidence="9">
    <location>
        <begin position="21"/>
        <end position="45"/>
    </location>
</feature>
<sequence length="645" mass="73679">MSTKKSIAAFLQRFTKSRFSNLLLLIGLLVSISMITRVVFLIQSIQGVDITILNIAGIFILGLFYDLINASYFIIPLLFYIWITPQRIYSKAWSKYILYGFFSLLTFILLFNAVAEWFFWDEFGARYNFIAVDYLVYTNEVLGNIKESYPVAWIVAGVITLCLLLQYALRNRIRTTDTLPMSLKKRSSIALVFILLPITFFFTVTNRGHHFSSNAYVNELAANGMYELFAAYRNNELNYEQFYKKIPNEESFIEVKKLIHTAESQYISNEKHDLTRKVTHSGKEKRLNVVLISVESLSADFMSTFGSTKGITPFLDSLATQSLLFTKVYATGTRTVRGLEALSLCVPPTPGQSIVRRPHNEHMSSLGKIFEQKGYESKFIYGGYGYFDNMGYFFANNSYSVVDRNELKDEEIDYENIWGVADENLFTLTQHEIEKTIAAGKPVFAHVMTTSNHRPYTYPEGRINIPSHTCREGAVKYTDYAIGKFIKSCSHKSWFANTVFVIIADHCASSAGKSELPIQKYHIPLLIYSPSNIPASHMDRLMSQIDLGPTLLGLLNFSYTSKFYGYDIFALEPGRERIFISTYQSLGYVRDNKLIVLSPQQKEQTFLVNFKTNSLSPIANDSKLTREAISWYQSASYAFRKGLMH</sequence>
<evidence type="ECO:0000313" key="11">
    <source>
        <dbReference type="EMBL" id="SKC84129.1"/>
    </source>
</evidence>
<dbReference type="GO" id="GO:0046872">
    <property type="term" value="F:metal ion binding"/>
    <property type="evidence" value="ECO:0007669"/>
    <property type="project" value="UniProtKB-KW"/>
</dbReference>
<feature type="transmembrane region" description="Helical" evidence="9">
    <location>
        <begin position="51"/>
        <end position="84"/>
    </location>
</feature>
<dbReference type="STRING" id="688867.SAMN05660236_4678"/>
<keyword evidence="3 9" id="KW-0812">Transmembrane</keyword>
<keyword evidence="12" id="KW-1185">Reference proteome</keyword>
<reference evidence="11 12" key="1">
    <citation type="submission" date="2017-02" db="EMBL/GenBank/DDBJ databases">
        <authorList>
            <person name="Peterson S.W."/>
        </authorList>
    </citation>
    <scope>NUCLEOTIDE SEQUENCE [LARGE SCALE GENOMIC DNA]</scope>
    <source>
        <strain evidence="11 12">DSM 25262</strain>
    </source>
</reference>
<feature type="binding site" evidence="8">
    <location>
        <position position="295"/>
    </location>
    <ligand>
        <name>Mn(2+)</name>
        <dbReference type="ChEBI" id="CHEBI:29035"/>
    </ligand>
</feature>
<dbReference type="Proteomes" id="UP000190961">
    <property type="component" value="Unassembled WGS sequence"/>
</dbReference>
<keyword evidence="4 9" id="KW-1133">Transmembrane helix</keyword>
<name>A0A1T5M8F5_9BACT</name>
<dbReference type="RefSeq" id="WP_079689180.1">
    <property type="nucleotide sequence ID" value="NZ_FUZU01000003.1"/>
</dbReference>
<dbReference type="AlphaFoldDB" id="A0A1T5M8F5"/>
<feature type="domain" description="Sulfatase N-terminal" evidence="10">
    <location>
        <begin position="288"/>
        <end position="556"/>
    </location>
</feature>